<evidence type="ECO:0000313" key="2">
    <source>
        <dbReference type="Proteomes" id="UP000831684"/>
    </source>
</evidence>
<name>A0A9E7A906_9HYPH</name>
<gene>
    <name evidence="1" type="ORF">K9D25_10145</name>
</gene>
<evidence type="ECO:0000313" key="1">
    <source>
        <dbReference type="EMBL" id="UOK73024.1"/>
    </source>
</evidence>
<accession>A0A9E7A906</accession>
<protein>
    <submittedName>
        <fullName evidence="1">Uncharacterized protein</fullName>
    </submittedName>
</protein>
<dbReference type="RefSeq" id="WP_244450717.1">
    <property type="nucleotide sequence ID" value="NZ_CP083239.1"/>
</dbReference>
<dbReference type="AlphaFoldDB" id="A0A9E7A906"/>
<sequence>MTVNIIAITPSANLTAINAVLEAMGRGPTNITLSASTDPDAKWDDTPTHYYMSDQGAPDWLAAAFMAFQNGDLPALAPDYIWGEDGCISSSDALEAITPSNFAVAYFNDGFSPQQQEAAALASYSVPLYKLPPPPE</sequence>
<dbReference type="Proteomes" id="UP000831684">
    <property type="component" value="Chromosome"/>
</dbReference>
<dbReference type="KEGG" id="apol:K9D25_10145"/>
<organism evidence="1 2">
    <name type="scientific">Ancylobacter polymorphus</name>
    <dbReference type="NCBI Taxonomy" id="223390"/>
    <lineage>
        <taxon>Bacteria</taxon>
        <taxon>Pseudomonadati</taxon>
        <taxon>Pseudomonadota</taxon>
        <taxon>Alphaproteobacteria</taxon>
        <taxon>Hyphomicrobiales</taxon>
        <taxon>Xanthobacteraceae</taxon>
        <taxon>Ancylobacter</taxon>
    </lineage>
</organism>
<dbReference type="EMBL" id="CP083239">
    <property type="protein sequence ID" value="UOK73024.1"/>
    <property type="molecule type" value="Genomic_DNA"/>
</dbReference>
<proteinExistence type="predicted"/>
<reference evidence="1" key="1">
    <citation type="submission" date="2021-09" db="EMBL/GenBank/DDBJ databases">
        <title>Network and meta-omics reveal the key degrader and cooperation patterns in an efficient 1,4-dioxane-degrading microbial community.</title>
        <authorList>
            <person name="Dai C."/>
        </authorList>
    </citation>
    <scope>NUCLEOTIDE SEQUENCE</scope>
    <source>
        <strain evidence="1">ZM13</strain>
    </source>
</reference>